<dbReference type="AlphaFoldDB" id="A0ABD2ZWX9"/>
<protein>
    <submittedName>
        <fullName evidence="2">Uncharacterized protein</fullName>
    </submittedName>
</protein>
<gene>
    <name evidence="2" type="ORF">ACH5RR_015554</name>
</gene>
<reference evidence="2 3" key="1">
    <citation type="submission" date="2024-11" db="EMBL/GenBank/DDBJ databases">
        <title>A near-complete genome assembly of Cinchona calisaya.</title>
        <authorList>
            <person name="Lian D.C."/>
            <person name="Zhao X.W."/>
            <person name="Wei L."/>
        </authorList>
    </citation>
    <scope>NUCLEOTIDE SEQUENCE [LARGE SCALE GENOMIC DNA]</scope>
    <source>
        <tissue evidence="2">Nenye</tissue>
    </source>
</reference>
<comment type="caution">
    <text evidence="2">The sequence shown here is derived from an EMBL/GenBank/DDBJ whole genome shotgun (WGS) entry which is preliminary data.</text>
</comment>
<feature type="compositionally biased region" description="Basic and acidic residues" evidence="1">
    <location>
        <begin position="26"/>
        <end position="40"/>
    </location>
</feature>
<accession>A0ABD2ZWX9</accession>
<dbReference type="Proteomes" id="UP001630127">
    <property type="component" value="Unassembled WGS sequence"/>
</dbReference>
<dbReference type="EMBL" id="JBJUIK010000007">
    <property type="protein sequence ID" value="KAL3522720.1"/>
    <property type="molecule type" value="Genomic_DNA"/>
</dbReference>
<evidence type="ECO:0000313" key="2">
    <source>
        <dbReference type="EMBL" id="KAL3522720.1"/>
    </source>
</evidence>
<organism evidence="2 3">
    <name type="scientific">Cinchona calisaya</name>
    <dbReference type="NCBI Taxonomy" id="153742"/>
    <lineage>
        <taxon>Eukaryota</taxon>
        <taxon>Viridiplantae</taxon>
        <taxon>Streptophyta</taxon>
        <taxon>Embryophyta</taxon>
        <taxon>Tracheophyta</taxon>
        <taxon>Spermatophyta</taxon>
        <taxon>Magnoliopsida</taxon>
        <taxon>eudicotyledons</taxon>
        <taxon>Gunneridae</taxon>
        <taxon>Pentapetalae</taxon>
        <taxon>asterids</taxon>
        <taxon>lamiids</taxon>
        <taxon>Gentianales</taxon>
        <taxon>Rubiaceae</taxon>
        <taxon>Cinchonoideae</taxon>
        <taxon>Cinchoneae</taxon>
        <taxon>Cinchona</taxon>
    </lineage>
</organism>
<evidence type="ECO:0000256" key="1">
    <source>
        <dbReference type="SAM" id="MobiDB-lite"/>
    </source>
</evidence>
<evidence type="ECO:0000313" key="3">
    <source>
        <dbReference type="Proteomes" id="UP001630127"/>
    </source>
</evidence>
<proteinExistence type="predicted"/>
<keyword evidence="3" id="KW-1185">Reference proteome</keyword>
<sequence length="114" mass="13806">MYVPPLIRTIEGSHWGLNDFGMDKTKGYGYHDEETEEHPPRNRRNHQNNRRIQTGQGLHMTEPPKPFYDINLDQRIREIVHRVMYDMNNPRGRLGYCKAYPMWINRSYEFPWDL</sequence>
<name>A0ABD2ZWX9_9GENT</name>
<feature type="region of interest" description="Disordered" evidence="1">
    <location>
        <begin position="26"/>
        <end position="66"/>
    </location>
</feature>